<evidence type="ECO:0000259" key="2">
    <source>
        <dbReference type="Pfam" id="PF13575"/>
    </source>
</evidence>
<evidence type="ECO:0000313" key="3">
    <source>
        <dbReference type="EMBL" id="ROU07961.1"/>
    </source>
</evidence>
<dbReference type="Gene3D" id="1.50.10.10">
    <property type="match status" value="1"/>
</dbReference>
<dbReference type="SMART" id="SM01260">
    <property type="entry name" value="LANC_like"/>
    <property type="match status" value="1"/>
</dbReference>
<dbReference type="Pfam" id="PF05147">
    <property type="entry name" value="LANC_like"/>
    <property type="match status" value="1"/>
</dbReference>
<dbReference type="EMBL" id="RCTY01000019">
    <property type="protein sequence ID" value="ROU07961.1"/>
    <property type="molecule type" value="Genomic_DNA"/>
</dbReference>
<evidence type="ECO:0000313" key="4">
    <source>
        <dbReference type="Proteomes" id="UP000275910"/>
    </source>
</evidence>
<feature type="region of interest" description="Disordered" evidence="1">
    <location>
        <begin position="523"/>
        <end position="543"/>
    </location>
</feature>
<feature type="domain" description="Lantibiotic biosynthesis protein dehydration" evidence="2">
    <location>
        <begin position="110"/>
        <end position="483"/>
    </location>
</feature>
<comment type="caution">
    <text evidence="3">The sequence shown here is derived from an EMBL/GenBank/DDBJ whole genome shotgun (WGS) entry which is preliminary data.</text>
</comment>
<dbReference type="SUPFAM" id="SSF158745">
    <property type="entry name" value="LanC-like"/>
    <property type="match status" value="1"/>
</dbReference>
<dbReference type="InterPro" id="IPR012341">
    <property type="entry name" value="6hp_glycosidase-like_sf"/>
</dbReference>
<name>A0A3N2RKR5_LYSEN</name>
<sequence>MDDPMTDAGSAGGFAPIVEHFCAAARERLAATLAALSPAIDGDEAARIHAAAVEALHANARLKLNRVLLLELYAAKSAGELGDGDDAARFERFVERCRHDDFGRHLDRRYPNLRARLTRVLDEQCGGTATLIGRLARDRESLAALFGRPAGRLTAIALGLGDLHAHGQAVARLSFEGGQVMYKPRSLRIDAALDGFLEHLFPSDPQRIRVPAVIDRGDYGWAAHVAHRYCDGDDELRRFYRGLGQWLAVLRLLGGTDIHLENLIAVGPTPVVVDVESLFASAHGTAPSGYGDAHDLARELIRTSVLRTGIVPSRAPTLGFDKVDLSAAGALPDEQPRVLAPVIAREGTTDAHLEIVSVDVSPAQNHPSPRPQLSRYWDGISDAFLETSARLRELDAQAALAPLMHGFVGCGVRDIRRATKAYFEIGRMLWHPASLHDQAKAVERARDLFVRNAAVMPAAPSSMHEIDREIDDLLHADIPVFASTLTPERVDAALGSWRAMRADLEEMTIRSALVVTELNHRANASANAPPDDGQPRYGARRPHADDLERRRRALAAQAVQRLLGLAVYGEDRSATWITPGASSTGWHVHPLQSDIYSGLGGVAVALAGYRREVAHGRADPVDGVDEAIDGALRVLARMTAERLDSAGGFSGYGSRIWSWLRLHDLLQRPDLLEHALVYAGKLEAEGFDADRSLDLIDGSSGAIVPLLGLAERSGDPRWLELAARAGRHLEATAIVDERGARWPAAAFAEPVAGFAHGAAGIAWALTRLALAGAGSAADRERWNALAAAGFAFQDGAFDASAGNWREPASGRADIHTWCGGSVGIGLAAADLYARTAAPRHLRDLRRAVAASRGHWGLSHTLCHGDFSLWELLARAAALDPDRSGDDGTDATAQIVSAMEEHHGMVGGMTREAFTPGLMTGLAGAIHGLAGMHPHGRPLSPLLLECG</sequence>
<dbReference type="Proteomes" id="UP000275910">
    <property type="component" value="Unassembled WGS sequence"/>
</dbReference>
<dbReference type="PIRSF" id="PIRSF037228">
    <property type="entry name" value="Lant_mod_RumM"/>
    <property type="match status" value="1"/>
</dbReference>
<dbReference type="AlphaFoldDB" id="A0A3N2RKR5"/>
<dbReference type="InterPro" id="IPR007822">
    <property type="entry name" value="LANC-like"/>
</dbReference>
<dbReference type="InterPro" id="IPR017146">
    <property type="entry name" value="Lanti_2_LanM"/>
</dbReference>
<dbReference type="PRINTS" id="PR01950">
    <property type="entry name" value="LANCSUPER"/>
</dbReference>
<dbReference type="CDD" id="cd04792">
    <property type="entry name" value="LanM-like"/>
    <property type="match status" value="1"/>
</dbReference>
<dbReference type="GO" id="GO:0031179">
    <property type="term" value="P:peptide modification"/>
    <property type="evidence" value="ECO:0007669"/>
    <property type="project" value="InterPro"/>
</dbReference>
<dbReference type="NCBIfam" id="TIGR03897">
    <property type="entry name" value="lanti_2_LanM"/>
    <property type="match status" value="1"/>
</dbReference>
<evidence type="ECO:0000256" key="1">
    <source>
        <dbReference type="SAM" id="MobiDB-lite"/>
    </source>
</evidence>
<reference evidence="3 4" key="1">
    <citation type="submission" date="2018-10" db="EMBL/GenBank/DDBJ databases">
        <title>The genome of Lysobacter enzymogenes OH11.</title>
        <authorList>
            <person name="Liu F."/>
            <person name="Zhao Y."/>
            <person name="Qian G."/>
            <person name="Chen Y."/>
            <person name="Xu H."/>
        </authorList>
    </citation>
    <scope>NUCLEOTIDE SEQUENCE [LARGE SCALE GENOMIC DNA]</scope>
    <source>
        <strain evidence="3 4">OH11</strain>
    </source>
</reference>
<protein>
    <submittedName>
        <fullName evidence="3">Type 2 lantipeptide synthetase LanM</fullName>
    </submittedName>
</protein>
<dbReference type="Pfam" id="PF13575">
    <property type="entry name" value="DUF4135"/>
    <property type="match status" value="1"/>
</dbReference>
<organism evidence="3 4">
    <name type="scientific">Lysobacter enzymogenes</name>
    <dbReference type="NCBI Taxonomy" id="69"/>
    <lineage>
        <taxon>Bacteria</taxon>
        <taxon>Pseudomonadati</taxon>
        <taxon>Pseudomonadota</taxon>
        <taxon>Gammaproteobacteria</taxon>
        <taxon>Lysobacterales</taxon>
        <taxon>Lysobacteraceae</taxon>
        <taxon>Lysobacter</taxon>
    </lineage>
</organism>
<accession>A0A3N2RKR5</accession>
<dbReference type="InterPro" id="IPR025410">
    <property type="entry name" value="Lant_dehyd"/>
</dbReference>
<gene>
    <name evidence="3" type="primary">lanM</name>
    <name evidence="3" type="ORF">D9T17_07135</name>
</gene>
<dbReference type="GO" id="GO:0005975">
    <property type="term" value="P:carbohydrate metabolic process"/>
    <property type="evidence" value="ECO:0007669"/>
    <property type="project" value="InterPro"/>
</dbReference>
<proteinExistence type="predicted"/>